<protein>
    <submittedName>
        <fullName evidence="1">Uncharacterized protein</fullName>
    </submittedName>
</protein>
<accession>A0AAE3JR49</accession>
<dbReference type="SUPFAM" id="SSF158682">
    <property type="entry name" value="TerB-like"/>
    <property type="match status" value="1"/>
</dbReference>
<dbReference type="InterPro" id="IPR029024">
    <property type="entry name" value="TerB-like"/>
</dbReference>
<evidence type="ECO:0000313" key="2">
    <source>
        <dbReference type="Proteomes" id="UP001200642"/>
    </source>
</evidence>
<dbReference type="Proteomes" id="UP001200642">
    <property type="component" value="Unassembled WGS sequence"/>
</dbReference>
<evidence type="ECO:0000313" key="1">
    <source>
        <dbReference type="EMBL" id="MCG2459272.1"/>
    </source>
</evidence>
<proteinExistence type="predicted"/>
<sequence>MNDEKTHWSKAELRAYILLLCAKADSVEASEELDLIKSKTSPEIFDSILEEIRNDDEDASLKKIEDAVTKLEYSHKELTQLKKEIKDVFYSDGKIQMAEETLFQILDNTMY</sequence>
<comment type="caution">
    <text evidence="1">The sequence shown here is derived from an EMBL/GenBank/DDBJ whole genome shotgun (WGS) entry which is preliminary data.</text>
</comment>
<dbReference type="EMBL" id="JAIRBC010000001">
    <property type="protein sequence ID" value="MCG2459272.1"/>
    <property type="molecule type" value="Genomic_DNA"/>
</dbReference>
<name>A0AAE3JR49_9FLAO</name>
<gene>
    <name evidence="1" type="ORF">K8352_00765</name>
</gene>
<dbReference type="AlphaFoldDB" id="A0AAE3JR49"/>
<keyword evidence="2" id="KW-1185">Reference proteome</keyword>
<reference evidence="1" key="1">
    <citation type="submission" date="2023-02" db="EMBL/GenBank/DDBJ databases">
        <title>Genome of Flavobacteriaceae gen. nov. sp. strain F89.</title>
        <authorList>
            <person name="Wang Y."/>
        </authorList>
    </citation>
    <scope>NUCLEOTIDE SEQUENCE</scope>
    <source>
        <strain evidence="1">F89</strain>
    </source>
</reference>
<dbReference type="RefSeq" id="WP_317900421.1">
    <property type="nucleotide sequence ID" value="NZ_JAIRBC010000001.1"/>
</dbReference>
<organism evidence="1 2">
    <name type="scientific">Cerina litoralis</name>
    <dbReference type="NCBI Taxonomy" id="2874477"/>
    <lineage>
        <taxon>Bacteria</taxon>
        <taxon>Pseudomonadati</taxon>
        <taxon>Bacteroidota</taxon>
        <taxon>Flavobacteriia</taxon>
        <taxon>Flavobacteriales</taxon>
        <taxon>Flavobacteriaceae</taxon>
        <taxon>Cerina</taxon>
    </lineage>
</organism>